<evidence type="ECO:0000259" key="7">
    <source>
        <dbReference type="PROSITE" id="PS50109"/>
    </source>
</evidence>
<dbReference type="Gene3D" id="3.30.565.10">
    <property type="entry name" value="Histidine kinase-like ATPase, C-terminal domain"/>
    <property type="match status" value="1"/>
</dbReference>
<proteinExistence type="predicted"/>
<dbReference type="SMART" id="SM00387">
    <property type="entry name" value="HATPase_c"/>
    <property type="match status" value="1"/>
</dbReference>
<evidence type="ECO:0000256" key="1">
    <source>
        <dbReference type="ARBA" id="ARBA00000085"/>
    </source>
</evidence>
<dbReference type="EC" id="2.7.13.3" evidence="2"/>
<evidence type="ECO:0000256" key="3">
    <source>
        <dbReference type="ARBA" id="ARBA00022553"/>
    </source>
</evidence>
<feature type="domain" description="Histidine kinase" evidence="7">
    <location>
        <begin position="35"/>
        <end position="245"/>
    </location>
</feature>
<evidence type="ECO:0000256" key="6">
    <source>
        <dbReference type="ARBA" id="ARBA00023012"/>
    </source>
</evidence>
<keyword evidence="4" id="KW-0808">Transferase</keyword>
<dbReference type="InterPro" id="IPR005467">
    <property type="entry name" value="His_kinase_dom"/>
</dbReference>
<accession>A0A1V2GZG4</accession>
<dbReference type="SUPFAM" id="SSF55874">
    <property type="entry name" value="ATPase domain of HSP90 chaperone/DNA topoisomerase II/histidine kinase"/>
    <property type="match status" value="1"/>
</dbReference>
<dbReference type="Pfam" id="PF02518">
    <property type="entry name" value="HATPase_c"/>
    <property type="match status" value="1"/>
</dbReference>
<evidence type="ECO:0000313" key="9">
    <source>
        <dbReference type="Proteomes" id="UP000188879"/>
    </source>
</evidence>
<protein>
    <recommendedName>
        <fullName evidence="2">histidine kinase</fullName>
        <ecNumber evidence="2">2.7.13.3</ecNumber>
    </recommendedName>
</protein>
<dbReference type="PRINTS" id="PR00344">
    <property type="entry name" value="BCTRLSENSOR"/>
</dbReference>
<sequence length="255" mass="27522">MSSYWLSIPLFLAPLAALLLWQAFRRRRAEARAARMAHELSDRSRQFNLVAQELRGLGLTLMGRSTAHPDPQLETHARALLCLAADVHDVAAQQAGPRVVRDSPTPLAPLLRQAIEQVSLTLAPGRREFRLGEGLDSAVLLADPRALRGALVQVLTRAVRHTRDGDAIALQLVRSAETVAITVEDEGAGLAAEDLGAASDGHGTRGLNLGLMVARQLLHAHEGELTIEAVQGIGARAWLTLPRRRLLAEDSRVGA</sequence>
<keyword evidence="3" id="KW-0597">Phosphoprotein</keyword>
<gene>
    <name evidence="8" type="ORF">BKE38_17170</name>
</gene>
<evidence type="ECO:0000313" key="8">
    <source>
        <dbReference type="EMBL" id="ONG50921.1"/>
    </source>
</evidence>
<name>A0A1V2GZG4_9PROT</name>
<keyword evidence="9" id="KW-1185">Reference proteome</keyword>
<dbReference type="OrthoDB" id="7283279at2"/>
<dbReference type="InterPro" id="IPR003594">
    <property type="entry name" value="HATPase_dom"/>
</dbReference>
<dbReference type="PROSITE" id="PS50109">
    <property type="entry name" value="HIS_KIN"/>
    <property type="match status" value="1"/>
</dbReference>
<dbReference type="RefSeq" id="WP_076958547.1">
    <property type="nucleotide sequence ID" value="NZ_MLCO01000177.1"/>
</dbReference>
<keyword evidence="6" id="KW-0902">Two-component regulatory system</keyword>
<evidence type="ECO:0000256" key="2">
    <source>
        <dbReference type="ARBA" id="ARBA00012438"/>
    </source>
</evidence>
<dbReference type="GO" id="GO:0004673">
    <property type="term" value="F:protein histidine kinase activity"/>
    <property type="evidence" value="ECO:0007669"/>
    <property type="project" value="UniProtKB-EC"/>
</dbReference>
<organism evidence="8 9">
    <name type="scientific">Teichococcus deserti</name>
    <dbReference type="NCBI Taxonomy" id="1817963"/>
    <lineage>
        <taxon>Bacteria</taxon>
        <taxon>Pseudomonadati</taxon>
        <taxon>Pseudomonadota</taxon>
        <taxon>Alphaproteobacteria</taxon>
        <taxon>Acetobacterales</taxon>
        <taxon>Roseomonadaceae</taxon>
        <taxon>Roseomonas</taxon>
    </lineage>
</organism>
<dbReference type="PANTHER" id="PTHR44936">
    <property type="entry name" value="SENSOR PROTEIN CREC"/>
    <property type="match status" value="1"/>
</dbReference>
<dbReference type="InterPro" id="IPR004358">
    <property type="entry name" value="Sig_transdc_His_kin-like_C"/>
</dbReference>
<comment type="caution">
    <text evidence="8">The sequence shown here is derived from an EMBL/GenBank/DDBJ whole genome shotgun (WGS) entry which is preliminary data.</text>
</comment>
<dbReference type="InterPro" id="IPR050980">
    <property type="entry name" value="2C_sensor_his_kinase"/>
</dbReference>
<dbReference type="Proteomes" id="UP000188879">
    <property type="component" value="Unassembled WGS sequence"/>
</dbReference>
<evidence type="ECO:0000256" key="5">
    <source>
        <dbReference type="ARBA" id="ARBA00022777"/>
    </source>
</evidence>
<dbReference type="EMBL" id="MLCO01000177">
    <property type="protein sequence ID" value="ONG50921.1"/>
    <property type="molecule type" value="Genomic_DNA"/>
</dbReference>
<dbReference type="AlphaFoldDB" id="A0A1V2GZG4"/>
<comment type="catalytic activity">
    <reaction evidence="1">
        <text>ATP + protein L-histidine = ADP + protein N-phospho-L-histidine.</text>
        <dbReference type="EC" id="2.7.13.3"/>
    </reaction>
</comment>
<dbReference type="InterPro" id="IPR036890">
    <property type="entry name" value="HATPase_C_sf"/>
</dbReference>
<reference evidence="8 9" key="1">
    <citation type="submission" date="2016-10" db="EMBL/GenBank/DDBJ databases">
        <title>Draft Genome sequence of Roseomonas sp. strain M3.</title>
        <authorList>
            <person name="Subhash Y."/>
            <person name="Lee S."/>
        </authorList>
    </citation>
    <scope>NUCLEOTIDE SEQUENCE [LARGE SCALE GENOMIC DNA]</scope>
    <source>
        <strain evidence="8 9">M3</strain>
    </source>
</reference>
<evidence type="ECO:0000256" key="4">
    <source>
        <dbReference type="ARBA" id="ARBA00022679"/>
    </source>
</evidence>
<dbReference type="GO" id="GO:0000160">
    <property type="term" value="P:phosphorelay signal transduction system"/>
    <property type="evidence" value="ECO:0007669"/>
    <property type="project" value="UniProtKB-KW"/>
</dbReference>
<dbReference type="PANTHER" id="PTHR44936:SF9">
    <property type="entry name" value="SENSOR PROTEIN CREC"/>
    <property type="match status" value="1"/>
</dbReference>
<keyword evidence="5" id="KW-0418">Kinase</keyword>